<accession>A0A7X6MHN5</accession>
<evidence type="ECO:0000256" key="1">
    <source>
        <dbReference type="SAM" id="MobiDB-lite"/>
    </source>
</evidence>
<gene>
    <name evidence="2" type="ORF">HGB44_28245</name>
</gene>
<proteinExistence type="predicted"/>
<sequence>MSTPVPPGLLESEPGPDTATDLYDALSEELRTRPRHAGEACAALYEADRLLSLLDAHLRAGGPLPEPWRTTGGRPRKVATEPEEEHL</sequence>
<protein>
    <submittedName>
        <fullName evidence="2">Uncharacterized protein</fullName>
    </submittedName>
</protein>
<feature type="region of interest" description="Disordered" evidence="1">
    <location>
        <begin position="1"/>
        <end position="20"/>
    </location>
</feature>
<feature type="region of interest" description="Disordered" evidence="1">
    <location>
        <begin position="59"/>
        <end position="87"/>
    </location>
</feature>
<comment type="caution">
    <text evidence="2">The sequence shown here is derived from an EMBL/GenBank/DDBJ whole genome shotgun (WGS) entry which is preliminary data.</text>
</comment>
<name>A0A7X6MHN5_9ACTN</name>
<evidence type="ECO:0000313" key="2">
    <source>
        <dbReference type="EMBL" id="NKZ01533.1"/>
    </source>
</evidence>
<dbReference type="Proteomes" id="UP000553209">
    <property type="component" value="Unassembled WGS sequence"/>
</dbReference>
<dbReference type="EMBL" id="JAAXPG010000038">
    <property type="protein sequence ID" value="NKZ01533.1"/>
    <property type="molecule type" value="Genomic_DNA"/>
</dbReference>
<keyword evidence="3" id="KW-1185">Reference proteome</keyword>
<evidence type="ECO:0000313" key="3">
    <source>
        <dbReference type="Proteomes" id="UP000553209"/>
    </source>
</evidence>
<dbReference type="AlphaFoldDB" id="A0A7X6MHN5"/>
<dbReference type="RefSeq" id="WP_061082856.1">
    <property type="nucleotide sequence ID" value="NZ_JAAXPG010000038.1"/>
</dbReference>
<organism evidence="2 3">
    <name type="scientific">Nocardiopsis alborubida</name>
    <dbReference type="NCBI Taxonomy" id="146802"/>
    <lineage>
        <taxon>Bacteria</taxon>
        <taxon>Bacillati</taxon>
        <taxon>Actinomycetota</taxon>
        <taxon>Actinomycetes</taxon>
        <taxon>Streptosporangiales</taxon>
        <taxon>Nocardiopsidaceae</taxon>
        <taxon>Nocardiopsis</taxon>
    </lineage>
</organism>
<reference evidence="2 3" key="1">
    <citation type="submission" date="2020-04" db="EMBL/GenBank/DDBJ databases">
        <title>MicrobeNet Type strains.</title>
        <authorList>
            <person name="Nicholson A.C."/>
        </authorList>
    </citation>
    <scope>NUCLEOTIDE SEQUENCE [LARGE SCALE GENOMIC DNA]</scope>
    <source>
        <strain evidence="2 3">ATCC 23612</strain>
    </source>
</reference>